<dbReference type="InParanoid" id="A0A2H3D5E1"/>
<evidence type="ECO:0000313" key="2">
    <source>
        <dbReference type="Proteomes" id="UP000217790"/>
    </source>
</evidence>
<name>A0A2H3D5E1_ARMGA</name>
<proteinExistence type="predicted"/>
<gene>
    <name evidence="1" type="ORF">ARMGADRAFT_934319</name>
</gene>
<protein>
    <submittedName>
        <fullName evidence="1">Uncharacterized protein</fullName>
    </submittedName>
</protein>
<dbReference type="EMBL" id="KZ293665">
    <property type="protein sequence ID" value="PBK90465.1"/>
    <property type="molecule type" value="Genomic_DNA"/>
</dbReference>
<dbReference type="AlphaFoldDB" id="A0A2H3D5E1"/>
<accession>A0A2H3D5E1</accession>
<reference evidence="2" key="1">
    <citation type="journal article" date="2017" name="Nat. Ecol. Evol.">
        <title>Genome expansion and lineage-specific genetic innovations in the forest pathogenic fungi Armillaria.</title>
        <authorList>
            <person name="Sipos G."/>
            <person name="Prasanna A.N."/>
            <person name="Walter M.C."/>
            <person name="O'Connor E."/>
            <person name="Balint B."/>
            <person name="Krizsan K."/>
            <person name="Kiss B."/>
            <person name="Hess J."/>
            <person name="Varga T."/>
            <person name="Slot J."/>
            <person name="Riley R."/>
            <person name="Boka B."/>
            <person name="Rigling D."/>
            <person name="Barry K."/>
            <person name="Lee J."/>
            <person name="Mihaltcheva S."/>
            <person name="LaButti K."/>
            <person name="Lipzen A."/>
            <person name="Waldron R."/>
            <person name="Moloney N.M."/>
            <person name="Sperisen C."/>
            <person name="Kredics L."/>
            <person name="Vagvoelgyi C."/>
            <person name="Patrignani A."/>
            <person name="Fitzpatrick D."/>
            <person name="Nagy I."/>
            <person name="Doyle S."/>
            <person name="Anderson J.B."/>
            <person name="Grigoriev I.V."/>
            <person name="Gueldener U."/>
            <person name="Muensterkoetter M."/>
            <person name="Nagy L.G."/>
        </authorList>
    </citation>
    <scope>NUCLEOTIDE SEQUENCE [LARGE SCALE GENOMIC DNA]</scope>
    <source>
        <strain evidence="2">Ar21-2</strain>
    </source>
</reference>
<evidence type="ECO:0000313" key="1">
    <source>
        <dbReference type="EMBL" id="PBK90465.1"/>
    </source>
</evidence>
<organism evidence="1 2">
    <name type="scientific">Armillaria gallica</name>
    <name type="common">Bulbous honey fungus</name>
    <name type="synonym">Armillaria bulbosa</name>
    <dbReference type="NCBI Taxonomy" id="47427"/>
    <lineage>
        <taxon>Eukaryota</taxon>
        <taxon>Fungi</taxon>
        <taxon>Dikarya</taxon>
        <taxon>Basidiomycota</taxon>
        <taxon>Agaricomycotina</taxon>
        <taxon>Agaricomycetes</taxon>
        <taxon>Agaricomycetidae</taxon>
        <taxon>Agaricales</taxon>
        <taxon>Marasmiineae</taxon>
        <taxon>Physalacriaceae</taxon>
        <taxon>Armillaria</taxon>
    </lineage>
</organism>
<dbReference type="Proteomes" id="UP000217790">
    <property type="component" value="Unassembled WGS sequence"/>
</dbReference>
<sequence length="74" mass="8538">MNGKHVWYNLQGTIYYRQVHFTAQYIDAKHQVWFNDGIQTGHTAVCEGNVQAVDLSTGPDAQTPELYIYVRHKI</sequence>
<dbReference type="OrthoDB" id="2629491at2759"/>
<keyword evidence="2" id="KW-1185">Reference proteome</keyword>